<dbReference type="NCBIfam" id="TIGR03083">
    <property type="entry name" value="maleylpyruvate isomerase family mycothiol-dependent enzyme"/>
    <property type="match status" value="1"/>
</dbReference>
<protein>
    <submittedName>
        <fullName evidence="3">Maleylpyruvate isomerase family mycothiol-dependent enzyme</fullName>
    </submittedName>
</protein>
<evidence type="ECO:0000313" key="4">
    <source>
        <dbReference type="Proteomes" id="UP000481583"/>
    </source>
</evidence>
<dbReference type="InterPro" id="IPR017517">
    <property type="entry name" value="Maleyloyr_isom"/>
</dbReference>
<proteinExistence type="predicted"/>
<gene>
    <name evidence="3" type="ORF">G5C51_13110</name>
</gene>
<dbReference type="InterPro" id="IPR010872">
    <property type="entry name" value="MDMPI_C-term_domain"/>
</dbReference>
<accession>A0A6G4TZ83</accession>
<evidence type="ECO:0000259" key="1">
    <source>
        <dbReference type="Pfam" id="PF07398"/>
    </source>
</evidence>
<dbReference type="PANTHER" id="PTHR40758">
    <property type="entry name" value="CONSERVED PROTEIN"/>
    <property type="match status" value="1"/>
</dbReference>
<evidence type="ECO:0000313" key="3">
    <source>
        <dbReference type="EMBL" id="NGN64830.1"/>
    </source>
</evidence>
<dbReference type="GO" id="GO:0046872">
    <property type="term" value="F:metal ion binding"/>
    <property type="evidence" value="ECO:0007669"/>
    <property type="project" value="InterPro"/>
</dbReference>
<dbReference type="GO" id="GO:0016853">
    <property type="term" value="F:isomerase activity"/>
    <property type="evidence" value="ECO:0007669"/>
    <property type="project" value="UniProtKB-KW"/>
</dbReference>
<dbReference type="EMBL" id="JAAKZV010000044">
    <property type="protein sequence ID" value="NGN64830.1"/>
    <property type="molecule type" value="Genomic_DNA"/>
</dbReference>
<comment type="caution">
    <text evidence="3">The sequence shown here is derived from an EMBL/GenBank/DDBJ whole genome shotgun (WGS) entry which is preliminary data.</text>
</comment>
<keyword evidence="4" id="KW-1185">Reference proteome</keyword>
<dbReference type="InterPro" id="IPR034660">
    <property type="entry name" value="DinB/YfiT-like"/>
</dbReference>
<dbReference type="PANTHER" id="PTHR40758:SF1">
    <property type="entry name" value="CONSERVED PROTEIN"/>
    <property type="match status" value="1"/>
</dbReference>
<dbReference type="Proteomes" id="UP000481583">
    <property type="component" value="Unassembled WGS sequence"/>
</dbReference>
<dbReference type="RefSeq" id="WP_165236688.1">
    <property type="nucleotide sequence ID" value="NZ_JAAKZV010000044.1"/>
</dbReference>
<keyword evidence="3" id="KW-0670">Pyruvate</keyword>
<dbReference type="Pfam" id="PF11716">
    <property type="entry name" value="MDMPI_N"/>
    <property type="match status" value="1"/>
</dbReference>
<feature type="domain" description="Mycothiol-dependent maleylpyruvate isomerase metal-binding" evidence="2">
    <location>
        <begin position="12"/>
        <end position="139"/>
    </location>
</feature>
<dbReference type="SUPFAM" id="SSF109854">
    <property type="entry name" value="DinB/YfiT-like putative metalloenzymes"/>
    <property type="match status" value="1"/>
</dbReference>
<name>A0A6G4TZ83_9ACTN</name>
<sequence>MTDVSYEAYCTEIRSRSDELRAALKAGDPAATDVPSCPGWTLVELARHVGGTHRWAAEVVRTRATGPVPHDATYDVSAPGDAADPAALGRWVAEGAGLLTDALREAGPDAPLWTVAPGGTAHFWARRMTHETTVHAADAVLSTGTPFTANPPMAQDAVDEWMGFAALPRVLEAAPQDAPPLLGPGRTLHLHATDAADGGPEPAEWHVDLTGELPYWQRAHKKAAVAVRAPLADLQLLLYGRRAIPELETHGDTELLALWLERTSFWLRK</sequence>
<feature type="domain" description="MDMPI C-terminal" evidence="1">
    <location>
        <begin position="154"/>
        <end position="257"/>
    </location>
</feature>
<organism evidence="3 4">
    <name type="scientific">Streptomyces coryli</name>
    <dbReference type="NCBI Taxonomy" id="1128680"/>
    <lineage>
        <taxon>Bacteria</taxon>
        <taxon>Bacillati</taxon>
        <taxon>Actinomycetota</taxon>
        <taxon>Actinomycetes</taxon>
        <taxon>Kitasatosporales</taxon>
        <taxon>Streptomycetaceae</taxon>
        <taxon>Streptomyces</taxon>
    </lineage>
</organism>
<keyword evidence="3" id="KW-0413">Isomerase</keyword>
<reference evidence="3 4" key="1">
    <citation type="submission" date="2020-02" db="EMBL/GenBank/DDBJ databases">
        <title>Whole-genome analyses of novel actinobacteria.</title>
        <authorList>
            <person name="Sahin N."/>
        </authorList>
    </citation>
    <scope>NUCLEOTIDE SEQUENCE [LARGE SCALE GENOMIC DNA]</scope>
    <source>
        <strain evidence="3 4">A7024</strain>
    </source>
</reference>
<evidence type="ECO:0000259" key="2">
    <source>
        <dbReference type="Pfam" id="PF11716"/>
    </source>
</evidence>
<dbReference type="AlphaFoldDB" id="A0A6G4TZ83"/>
<dbReference type="Pfam" id="PF07398">
    <property type="entry name" value="MDMPI_C"/>
    <property type="match status" value="1"/>
</dbReference>
<dbReference type="InterPro" id="IPR024344">
    <property type="entry name" value="MDMPI_metal-binding"/>
</dbReference>
<dbReference type="GO" id="GO:0005886">
    <property type="term" value="C:plasma membrane"/>
    <property type="evidence" value="ECO:0007669"/>
    <property type="project" value="TreeGrafter"/>
</dbReference>